<evidence type="ECO:0008006" key="3">
    <source>
        <dbReference type="Google" id="ProtNLM"/>
    </source>
</evidence>
<dbReference type="AlphaFoldDB" id="A0A8J3TGD8"/>
<reference evidence="1" key="1">
    <citation type="submission" date="2021-01" db="EMBL/GenBank/DDBJ databases">
        <title>Whole genome shotgun sequence of Planosporangium mesophilum NBRC 109066.</title>
        <authorList>
            <person name="Komaki H."/>
            <person name="Tamura T."/>
        </authorList>
    </citation>
    <scope>NUCLEOTIDE SEQUENCE</scope>
    <source>
        <strain evidence="1">NBRC 109066</strain>
    </source>
</reference>
<accession>A0A8J3TGD8</accession>
<dbReference type="EMBL" id="BOON01000045">
    <property type="protein sequence ID" value="GII25046.1"/>
    <property type="molecule type" value="Genomic_DNA"/>
</dbReference>
<comment type="caution">
    <text evidence="1">The sequence shown here is derived from an EMBL/GenBank/DDBJ whole genome shotgun (WGS) entry which is preliminary data.</text>
</comment>
<sequence length="208" mass="22999">MTLPLDETAPGHPLPDMTLTDQVRRMAASLDDAKRIGRGYDKTAVEAFVNRVCLLLEDLEDRHRKLRADHDNTWTELTARRSGFLPDNSLSGPLADLLTTMQRTAMQQGDETLQLATEQSRQMVEAAQEQGRYIVEAAQAEADEILAEANAQTTTQADEYRRFAASMLNWLNEGLDVASSAQARFTARLEALTTADPARAQPAAPDQN</sequence>
<evidence type="ECO:0000313" key="2">
    <source>
        <dbReference type="Proteomes" id="UP000599074"/>
    </source>
</evidence>
<name>A0A8J3TGD8_9ACTN</name>
<organism evidence="1 2">
    <name type="scientific">Planosporangium mesophilum</name>
    <dbReference type="NCBI Taxonomy" id="689768"/>
    <lineage>
        <taxon>Bacteria</taxon>
        <taxon>Bacillati</taxon>
        <taxon>Actinomycetota</taxon>
        <taxon>Actinomycetes</taxon>
        <taxon>Micromonosporales</taxon>
        <taxon>Micromonosporaceae</taxon>
        <taxon>Planosporangium</taxon>
    </lineage>
</organism>
<keyword evidence="2" id="KW-1185">Reference proteome</keyword>
<dbReference type="Proteomes" id="UP000599074">
    <property type="component" value="Unassembled WGS sequence"/>
</dbReference>
<proteinExistence type="predicted"/>
<protein>
    <recommendedName>
        <fullName evidence="3">Antigen 84</fullName>
    </recommendedName>
</protein>
<evidence type="ECO:0000313" key="1">
    <source>
        <dbReference type="EMBL" id="GII25046.1"/>
    </source>
</evidence>
<gene>
    <name evidence="1" type="ORF">Pme01_46430</name>
</gene>